<evidence type="ECO:0000313" key="2">
    <source>
        <dbReference type="EMBL" id="SLM32226.1"/>
    </source>
</evidence>
<dbReference type="EMBL" id="FWEV01000304">
    <property type="protein sequence ID" value="SLM32226.1"/>
    <property type="molecule type" value="Genomic_DNA"/>
</dbReference>
<organism evidence="2 3">
    <name type="scientific">Desulfamplus magnetovallimortis</name>
    <dbReference type="NCBI Taxonomy" id="1246637"/>
    <lineage>
        <taxon>Bacteria</taxon>
        <taxon>Pseudomonadati</taxon>
        <taxon>Thermodesulfobacteriota</taxon>
        <taxon>Desulfobacteria</taxon>
        <taxon>Desulfobacterales</taxon>
        <taxon>Desulfobacteraceae</taxon>
        <taxon>Desulfamplus</taxon>
    </lineage>
</organism>
<dbReference type="InterPro" id="IPR029401">
    <property type="entry name" value="Nudix_N"/>
</dbReference>
<dbReference type="RefSeq" id="WP_186441157.1">
    <property type="nucleotide sequence ID" value="NZ_LT828542.1"/>
</dbReference>
<dbReference type="PROSITE" id="PS51462">
    <property type="entry name" value="NUDIX"/>
    <property type="match status" value="1"/>
</dbReference>
<protein>
    <recommendedName>
        <fullName evidence="1">Nudix hydrolase domain-containing protein</fullName>
    </recommendedName>
</protein>
<name>A0A1W1HIE6_9BACT</name>
<sequence length="180" mass="20859">MTINFCSNCGGPMEQRIPEADDHIRSVCKHCGFIHYLNPKTVVGTIPEYKDKILLCRRNIEPQKGKWTLPAGYLENGESVQDGAARETLEETLANVKIIEPYRMFNIVHVNQIYVMFRATLPSPEFGPTKESMDVRLFHEKDIPWENIAFKVIKETLRNYYCDKKKGIYPFKVGDIHRHS</sequence>
<dbReference type="Pfam" id="PF00293">
    <property type="entry name" value="NUDIX"/>
    <property type="match status" value="1"/>
</dbReference>
<dbReference type="PANTHER" id="PTHR43222:SF2">
    <property type="entry name" value="NUDIX HYDROLASE 23, CHLOROPLASTIC"/>
    <property type="match status" value="1"/>
</dbReference>
<dbReference type="Gene3D" id="3.90.79.10">
    <property type="entry name" value="Nucleoside Triphosphate Pyrophosphohydrolase"/>
    <property type="match status" value="1"/>
</dbReference>
<proteinExistence type="predicted"/>
<dbReference type="Gene3D" id="2.20.70.10">
    <property type="match status" value="1"/>
</dbReference>
<accession>A0A1W1HIE6</accession>
<dbReference type="AlphaFoldDB" id="A0A1W1HIE6"/>
<dbReference type="InterPro" id="IPR000086">
    <property type="entry name" value="NUDIX_hydrolase_dom"/>
</dbReference>
<keyword evidence="3" id="KW-1185">Reference proteome</keyword>
<feature type="domain" description="Nudix hydrolase" evidence="1">
    <location>
        <begin position="38"/>
        <end position="161"/>
    </location>
</feature>
<dbReference type="Proteomes" id="UP000191931">
    <property type="component" value="Unassembled WGS sequence"/>
</dbReference>
<dbReference type="InterPro" id="IPR015797">
    <property type="entry name" value="NUDIX_hydrolase-like_dom_sf"/>
</dbReference>
<dbReference type="Pfam" id="PF14803">
    <property type="entry name" value="Zn_ribbon_Nudix"/>
    <property type="match status" value="1"/>
</dbReference>
<evidence type="ECO:0000313" key="3">
    <source>
        <dbReference type="Proteomes" id="UP000191931"/>
    </source>
</evidence>
<dbReference type="PANTHER" id="PTHR43222">
    <property type="entry name" value="NUDIX HYDROLASE 23"/>
    <property type="match status" value="1"/>
</dbReference>
<dbReference type="SUPFAM" id="SSF55811">
    <property type="entry name" value="Nudix"/>
    <property type="match status" value="1"/>
</dbReference>
<gene>
    <name evidence="2" type="ORF">MTBBW1_600056</name>
</gene>
<dbReference type="CDD" id="cd04511">
    <property type="entry name" value="NUDIX_Hydrolase"/>
    <property type="match status" value="1"/>
</dbReference>
<dbReference type="STRING" id="1246637.MTBBW1_600056"/>
<evidence type="ECO:0000259" key="1">
    <source>
        <dbReference type="PROSITE" id="PS51462"/>
    </source>
</evidence>
<reference evidence="2 3" key="1">
    <citation type="submission" date="2017-03" db="EMBL/GenBank/DDBJ databases">
        <authorList>
            <person name="Afonso C.L."/>
            <person name="Miller P.J."/>
            <person name="Scott M.A."/>
            <person name="Spackman E."/>
            <person name="Goraichik I."/>
            <person name="Dimitrov K.M."/>
            <person name="Suarez D.L."/>
            <person name="Swayne D.E."/>
        </authorList>
    </citation>
    <scope>NUCLEOTIDE SEQUENCE [LARGE SCALE GENOMIC DNA]</scope>
    <source>
        <strain evidence="2">PRJEB14757</strain>
    </source>
</reference>